<sequence length="109" mass="12294">MKNHKAAKWYKAFFQWLLNACLVNAWVDYKRACNSNDQKPIDLLAFSLAVAEDLCSTYSPGLVDFNASLLQEGIEEVSVEYLGPRRSCTKEQLDHSILNISNASTFTTD</sequence>
<proteinExistence type="predicted"/>
<evidence type="ECO:0000313" key="3">
    <source>
        <dbReference type="Proteomes" id="UP001626550"/>
    </source>
</evidence>
<accession>A0ABD2Q5L4</accession>
<feature type="chain" id="PRO_5044753335" description="PiggyBac transposable element-derived protein domain-containing protein" evidence="1">
    <location>
        <begin position="26"/>
        <end position="109"/>
    </location>
</feature>
<dbReference type="AlphaFoldDB" id="A0ABD2Q5L4"/>
<protein>
    <recommendedName>
        <fullName evidence="4">PiggyBac transposable element-derived protein domain-containing protein</fullName>
    </recommendedName>
</protein>
<organism evidence="2 3">
    <name type="scientific">Cichlidogyrus casuarinus</name>
    <dbReference type="NCBI Taxonomy" id="1844966"/>
    <lineage>
        <taxon>Eukaryota</taxon>
        <taxon>Metazoa</taxon>
        <taxon>Spiralia</taxon>
        <taxon>Lophotrochozoa</taxon>
        <taxon>Platyhelminthes</taxon>
        <taxon>Monogenea</taxon>
        <taxon>Monopisthocotylea</taxon>
        <taxon>Dactylogyridea</taxon>
        <taxon>Ancyrocephalidae</taxon>
        <taxon>Cichlidogyrus</taxon>
    </lineage>
</organism>
<feature type="signal peptide" evidence="1">
    <location>
        <begin position="1"/>
        <end position="25"/>
    </location>
</feature>
<evidence type="ECO:0008006" key="4">
    <source>
        <dbReference type="Google" id="ProtNLM"/>
    </source>
</evidence>
<name>A0ABD2Q5L4_9PLAT</name>
<keyword evidence="1" id="KW-0732">Signal</keyword>
<dbReference type="EMBL" id="JBJKFK010000976">
    <property type="protein sequence ID" value="KAL3314512.1"/>
    <property type="molecule type" value="Genomic_DNA"/>
</dbReference>
<evidence type="ECO:0000313" key="2">
    <source>
        <dbReference type="EMBL" id="KAL3314512.1"/>
    </source>
</evidence>
<evidence type="ECO:0000256" key="1">
    <source>
        <dbReference type="SAM" id="SignalP"/>
    </source>
</evidence>
<comment type="caution">
    <text evidence="2">The sequence shown here is derived from an EMBL/GenBank/DDBJ whole genome shotgun (WGS) entry which is preliminary data.</text>
</comment>
<keyword evidence="3" id="KW-1185">Reference proteome</keyword>
<feature type="non-terminal residue" evidence="2">
    <location>
        <position position="109"/>
    </location>
</feature>
<reference evidence="2 3" key="1">
    <citation type="submission" date="2024-11" db="EMBL/GenBank/DDBJ databases">
        <title>Adaptive evolution of stress response genes in parasites aligns with host niche diversity.</title>
        <authorList>
            <person name="Hahn C."/>
            <person name="Resl P."/>
        </authorList>
    </citation>
    <scope>NUCLEOTIDE SEQUENCE [LARGE SCALE GENOMIC DNA]</scope>
    <source>
        <strain evidence="2">EGGRZ-B1_66</strain>
        <tissue evidence="2">Body</tissue>
    </source>
</reference>
<dbReference type="Proteomes" id="UP001626550">
    <property type="component" value="Unassembled WGS sequence"/>
</dbReference>
<gene>
    <name evidence="2" type="ORF">Ciccas_006867</name>
</gene>